<feature type="compositionally biased region" description="Pro residues" evidence="1">
    <location>
        <begin position="86"/>
        <end position="96"/>
    </location>
</feature>
<name>A0AAD4BJQ0_BOLED</name>
<dbReference type="EMBL" id="WHUW01000040">
    <property type="protein sequence ID" value="KAF8432483.1"/>
    <property type="molecule type" value="Genomic_DNA"/>
</dbReference>
<evidence type="ECO:0000313" key="2">
    <source>
        <dbReference type="EMBL" id="KAF8432483.1"/>
    </source>
</evidence>
<protein>
    <submittedName>
        <fullName evidence="2">Uncharacterized protein</fullName>
    </submittedName>
</protein>
<gene>
    <name evidence="2" type="ORF">L210DRAFT_3507502</name>
</gene>
<dbReference type="AlphaFoldDB" id="A0AAD4BJQ0"/>
<feature type="region of interest" description="Disordered" evidence="1">
    <location>
        <begin position="30"/>
        <end position="143"/>
    </location>
</feature>
<comment type="caution">
    <text evidence="2">The sequence shown here is derived from an EMBL/GenBank/DDBJ whole genome shotgun (WGS) entry which is preliminary data.</text>
</comment>
<reference evidence="2" key="2">
    <citation type="journal article" date="2020" name="Nat. Commun.">
        <title>Large-scale genome sequencing of mycorrhizal fungi provides insights into the early evolution of symbiotic traits.</title>
        <authorList>
            <person name="Miyauchi S."/>
            <person name="Kiss E."/>
            <person name="Kuo A."/>
            <person name="Drula E."/>
            <person name="Kohler A."/>
            <person name="Sanchez-Garcia M."/>
            <person name="Morin E."/>
            <person name="Andreopoulos B."/>
            <person name="Barry K.W."/>
            <person name="Bonito G."/>
            <person name="Buee M."/>
            <person name="Carver A."/>
            <person name="Chen C."/>
            <person name="Cichocki N."/>
            <person name="Clum A."/>
            <person name="Culley D."/>
            <person name="Crous P.W."/>
            <person name="Fauchery L."/>
            <person name="Girlanda M."/>
            <person name="Hayes R.D."/>
            <person name="Keri Z."/>
            <person name="LaButti K."/>
            <person name="Lipzen A."/>
            <person name="Lombard V."/>
            <person name="Magnuson J."/>
            <person name="Maillard F."/>
            <person name="Murat C."/>
            <person name="Nolan M."/>
            <person name="Ohm R.A."/>
            <person name="Pangilinan J."/>
            <person name="Pereira M.F."/>
            <person name="Perotto S."/>
            <person name="Peter M."/>
            <person name="Pfister S."/>
            <person name="Riley R."/>
            <person name="Sitrit Y."/>
            <person name="Stielow J.B."/>
            <person name="Szollosi G."/>
            <person name="Zifcakova L."/>
            <person name="Stursova M."/>
            <person name="Spatafora J.W."/>
            <person name="Tedersoo L."/>
            <person name="Vaario L.M."/>
            <person name="Yamada A."/>
            <person name="Yan M."/>
            <person name="Wang P."/>
            <person name="Xu J."/>
            <person name="Bruns T."/>
            <person name="Baldrian P."/>
            <person name="Vilgalys R."/>
            <person name="Dunand C."/>
            <person name="Henrissat B."/>
            <person name="Grigoriev I.V."/>
            <person name="Hibbett D."/>
            <person name="Nagy L.G."/>
            <person name="Martin F.M."/>
        </authorList>
    </citation>
    <scope>NUCLEOTIDE SEQUENCE</scope>
    <source>
        <strain evidence="2">BED1</strain>
    </source>
</reference>
<sequence>MAMTTLRIDGGNTAAVMALATLPMQQCTTKVSSLADNDMSPPPPPPLLQNDDSASTWQDNGDNGTVAPKRQQLDSASQRRGRGSPSPTPFPVPSSTPPGQWLDMPPTTPVMTQGLDDSDNNNNAGDQRVLSPPPLPHPESSAPTTMMTMMAQRVCCVIRLQYSVETSSISCNIVYVVHF</sequence>
<keyword evidence="3" id="KW-1185">Reference proteome</keyword>
<proteinExistence type="predicted"/>
<feature type="compositionally biased region" description="Polar residues" evidence="1">
    <location>
        <begin position="50"/>
        <end position="63"/>
    </location>
</feature>
<organism evidence="2 3">
    <name type="scientific">Boletus edulis BED1</name>
    <dbReference type="NCBI Taxonomy" id="1328754"/>
    <lineage>
        <taxon>Eukaryota</taxon>
        <taxon>Fungi</taxon>
        <taxon>Dikarya</taxon>
        <taxon>Basidiomycota</taxon>
        <taxon>Agaricomycotina</taxon>
        <taxon>Agaricomycetes</taxon>
        <taxon>Agaricomycetidae</taxon>
        <taxon>Boletales</taxon>
        <taxon>Boletineae</taxon>
        <taxon>Boletaceae</taxon>
        <taxon>Boletoideae</taxon>
        <taxon>Boletus</taxon>
    </lineage>
</organism>
<accession>A0AAD4BJQ0</accession>
<dbReference type="Proteomes" id="UP001194468">
    <property type="component" value="Unassembled WGS sequence"/>
</dbReference>
<reference evidence="2" key="1">
    <citation type="submission" date="2019-10" db="EMBL/GenBank/DDBJ databases">
        <authorList>
            <consortium name="DOE Joint Genome Institute"/>
            <person name="Kuo A."/>
            <person name="Miyauchi S."/>
            <person name="Kiss E."/>
            <person name="Drula E."/>
            <person name="Kohler A."/>
            <person name="Sanchez-Garcia M."/>
            <person name="Andreopoulos B."/>
            <person name="Barry K.W."/>
            <person name="Bonito G."/>
            <person name="Buee M."/>
            <person name="Carver A."/>
            <person name="Chen C."/>
            <person name="Cichocki N."/>
            <person name="Clum A."/>
            <person name="Culley D."/>
            <person name="Crous P.W."/>
            <person name="Fauchery L."/>
            <person name="Girlanda M."/>
            <person name="Hayes R."/>
            <person name="Keri Z."/>
            <person name="LaButti K."/>
            <person name="Lipzen A."/>
            <person name="Lombard V."/>
            <person name="Magnuson J."/>
            <person name="Maillard F."/>
            <person name="Morin E."/>
            <person name="Murat C."/>
            <person name="Nolan M."/>
            <person name="Ohm R."/>
            <person name="Pangilinan J."/>
            <person name="Pereira M."/>
            <person name="Perotto S."/>
            <person name="Peter M."/>
            <person name="Riley R."/>
            <person name="Sitrit Y."/>
            <person name="Stielow B."/>
            <person name="Szollosi G."/>
            <person name="Zifcakova L."/>
            <person name="Stursova M."/>
            <person name="Spatafora J.W."/>
            <person name="Tedersoo L."/>
            <person name="Vaario L.-M."/>
            <person name="Yamada A."/>
            <person name="Yan M."/>
            <person name="Wang P."/>
            <person name="Xu J."/>
            <person name="Bruns T."/>
            <person name="Baldrian P."/>
            <person name="Vilgalys R."/>
            <person name="Henrissat B."/>
            <person name="Grigoriev I.V."/>
            <person name="Hibbett D."/>
            <person name="Nagy L.G."/>
            <person name="Martin F.M."/>
        </authorList>
    </citation>
    <scope>NUCLEOTIDE SEQUENCE</scope>
    <source>
        <strain evidence="2">BED1</strain>
    </source>
</reference>
<evidence type="ECO:0000256" key="1">
    <source>
        <dbReference type="SAM" id="MobiDB-lite"/>
    </source>
</evidence>
<evidence type="ECO:0000313" key="3">
    <source>
        <dbReference type="Proteomes" id="UP001194468"/>
    </source>
</evidence>